<reference evidence="2 3" key="1">
    <citation type="submission" date="2024-09" db="EMBL/GenBank/DDBJ databases">
        <authorList>
            <person name="Sun Q."/>
            <person name="Mori K."/>
        </authorList>
    </citation>
    <scope>NUCLEOTIDE SEQUENCE [LARGE SCALE GENOMIC DNA]</scope>
    <source>
        <strain evidence="2 3">TBRC 4575</strain>
    </source>
</reference>
<evidence type="ECO:0000313" key="2">
    <source>
        <dbReference type="EMBL" id="MFC0424176.1"/>
    </source>
</evidence>
<sequence length="56" mass="6540">MFLIVYCTIAIAAFLWLFGFVKAALTVVIVTLALMAYSFIRRQITRKRYLNNKTHQ</sequence>
<keyword evidence="3" id="KW-1185">Reference proteome</keyword>
<accession>A0ABV6K3Z3</accession>
<evidence type="ECO:0000313" key="3">
    <source>
        <dbReference type="Proteomes" id="UP001589855"/>
    </source>
</evidence>
<proteinExistence type="predicted"/>
<keyword evidence="1" id="KW-1133">Transmembrane helix</keyword>
<protein>
    <submittedName>
        <fullName evidence="2">Uncharacterized protein</fullName>
    </submittedName>
</protein>
<keyword evidence="1" id="KW-0812">Transmembrane</keyword>
<dbReference type="RefSeq" id="WP_170178252.1">
    <property type="nucleotide sequence ID" value="NZ_BAABRM010000055.1"/>
</dbReference>
<gene>
    <name evidence="2" type="ORF">ACFFGS_08605</name>
</gene>
<keyword evidence="1" id="KW-0472">Membrane</keyword>
<dbReference type="Proteomes" id="UP001589855">
    <property type="component" value="Unassembled WGS sequence"/>
</dbReference>
<name>A0ABV6K3Z3_9LACO</name>
<evidence type="ECO:0000256" key="1">
    <source>
        <dbReference type="SAM" id="Phobius"/>
    </source>
</evidence>
<organism evidence="2 3">
    <name type="scientific">Lactiplantibacillus plajomi</name>
    <dbReference type="NCBI Taxonomy" id="1457217"/>
    <lineage>
        <taxon>Bacteria</taxon>
        <taxon>Bacillati</taxon>
        <taxon>Bacillota</taxon>
        <taxon>Bacilli</taxon>
        <taxon>Lactobacillales</taxon>
        <taxon>Lactobacillaceae</taxon>
        <taxon>Lactiplantibacillus</taxon>
    </lineage>
</organism>
<dbReference type="EMBL" id="JBHLUK010000067">
    <property type="protein sequence ID" value="MFC0424176.1"/>
    <property type="molecule type" value="Genomic_DNA"/>
</dbReference>
<feature type="transmembrane region" description="Helical" evidence="1">
    <location>
        <begin position="12"/>
        <end position="40"/>
    </location>
</feature>
<comment type="caution">
    <text evidence="2">The sequence shown here is derived from an EMBL/GenBank/DDBJ whole genome shotgun (WGS) entry which is preliminary data.</text>
</comment>